<dbReference type="PANTHER" id="PTHR47165:SF4">
    <property type="entry name" value="OS03G0429900 PROTEIN"/>
    <property type="match status" value="1"/>
</dbReference>
<keyword evidence="1" id="KW-1133">Transmembrane helix</keyword>
<dbReference type="HOGENOM" id="CLU_001324_4_2_1"/>
<dbReference type="Gene3D" id="2.40.50.140">
    <property type="entry name" value="Nucleic acid-binding proteins"/>
    <property type="match status" value="1"/>
</dbReference>
<gene>
    <name evidence="2" type="ordered locus">MTR_7g039300</name>
</gene>
<evidence type="ECO:0000313" key="4">
    <source>
        <dbReference type="Proteomes" id="UP000002051"/>
    </source>
</evidence>
<proteinExistence type="predicted"/>
<protein>
    <submittedName>
        <fullName evidence="2">Transmembrane protein, putative</fullName>
    </submittedName>
</protein>
<organism evidence="2 4">
    <name type="scientific">Medicago truncatula</name>
    <name type="common">Barrel medic</name>
    <name type="synonym">Medicago tribuloides</name>
    <dbReference type="NCBI Taxonomy" id="3880"/>
    <lineage>
        <taxon>Eukaryota</taxon>
        <taxon>Viridiplantae</taxon>
        <taxon>Streptophyta</taxon>
        <taxon>Embryophyta</taxon>
        <taxon>Tracheophyta</taxon>
        <taxon>Spermatophyta</taxon>
        <taxon>Magnoliopsida</taxon>
        <taxon>eudicotyledons</taxon>
        <taxon>Gunneridae</taxon>
        <taxon>Pentapetalae</taxon>
        <taxon>rosids</taxon>
        <taxon>fabids</taxon>
        <taxon>Fabales</taxon>
        <taxon>Fabaceae</taxon>
        <taxon>Papilionoideae</taxon>
        <taxon>50 kb inversion clade</taxon>
        <taxon>NPAAA clade</taxon>
        <taxon>Hologalegina</taxon>
        <taxon>IRL clade</taxon>
        <taxon>Trifolieae</taxon>
        <taxon>Medicago</taxon>
    </lineage>
</organism>
<accession>A0A072TZL2</accession>
<evidence type="ECO:0000313" key="3">
    <source>
        <dbReference type="EnsemblPlants" id="KEH22308"/>
    </source>
</evidence>
<dbReference type="PANTHER" id="PTHR47165">
    <property type="entry name" value="OS03G0429900 PROTEIN"/>
    <property type="match status" value="1"/>
</dbReference>
<reference evidence="2 4" key="2">
    <citation type="journal article" date="2014" name="BMC Genomics">
        <title>An improved genome release (version Mt4.0) for the model legume Medicago truncatula.</title>
        <authorList>
            <person name="Tang H."/>
            <person name="Krishnakumar V."/>
            <person name="Bidwell S."/>
            <person name="Rosen B."/>
            <person name="Chan A."/>
            <person name="Zhou S."/>
            <person name="Gentzbittel L."/>
            <person name="Childs K.L."/>
            <person name="Yandell M."/>
            <person name="Gundlach H."/>
            <person name="Mayer K.F."/>
            <person name="Schwartz D.C."/>
            <person name="Town C.D."/>
        </authorList>
    </citation>
    <scope>GENOME REANNOTATION</scope>
    <source>
        <strain evidence="2">A17</strain>
        <strain evidence="3 4">cv. Jemalong A17</strain>
    </source>
</reference>
<dbReference type="Proteomes" id="UP000002051">
    <property type="component" value="Unassembled WGS sequence"/>
</dbReference>
<keyword evidence="4" id="KW-1185">Reference proteome</keyword>
<keyword evidence="1" id="KW-0472">Membrane</keyword>
<feature type="transmembrane region" description="Helical" evidence="1">
    <location>
        <begin position="51"/>
        <end position="73"/>
    </location>
</feature>
<dbReference type="AlphaFoldDB" id="A0A072TZL2"/>
<keyword evidence="1 2" id="KW-0812">Transmembrane</keyword>
<dbReference type="InterPro" id="IPR012340">
    <property type="entry name" value="NA-bd_OB-fold"/>
</dbReference>
<dbReference type="EMBL" id="CM001223">
    <property type="protein sequence ID" value="KEH22308.1"/>
    <property type="molecule type" value="Genomic_DNA"/>
</dbReference>
<dbReference type="SUPFAM" id="SSF50249">
    <property type="entry name" value="Nucleic acid-binding proteins"/>
    <property type="match status" value="1"/>
</dbReference>
<evidence type="ECO:0000256" key="1">
    <source>
        <dbReference type="SAM" id="Phobius"/>
    </source>
</evidence>
<sequence>MANKFTPISAISCGKKDIKLIVHVAHIWLICDKENSDDIIFMNMMLVDEKVFYNTFSAYILTINSILISRYAYSNFMLLFQRGRIHATVRKYLVPTIQKMVEEGGTYKLENVMVGFNEGSYKLLPHKHKLSMMNNARFAKVNAPNIPRNVFEFMAFKDILLSHEEDKVADTLGFIAPFGVNLQLILTSAMGVVNSFYGSKIIINGDLPEVADYRERMENVDVELTQGVSQMSSYSACPVAEELLDCN</sequence>
<name>A0A072TZL2_MEDTR</name>
<evidence type="ECO:0000313" key="2">
    <source>
        <dbReference type="EMBL" id="KEH22308.1"/>
    </source>
</evidence>
<reference evidence="2 4" key="1">
    <citation type="journal article" date="2011" name="Nature">
        <title>The Medicago genome provides insight into the evolution of rhizobial symbioses.</title>
        <authorList>
            <person name="Young N.D."/>
            <person name="Debelle F."/>
            <person name="Oldroyd G.E."/>
            <person name="Geurts R."/>
            <person name="Cannon S.B."/>
            <person name="Udvardi M.K."/>
            <person name="Benedito V.A."/>
            <person name="Mayer K.F."/>
            <person name="Gouzy J."/>
            <person name="Schoof H."/>
            <person name="Van de Peer Y."/>
            <person name="Proost S."/>
            <person name="Cook D.R."/>
            <person name="Meyers B.C."/>
            <person name="Spannagl M."/>
            <person name="Cheung F."/>
            <person name="De Mita S."/>
            <person name="Krishnakumar V."/>
            <person name="Gundlach H."/>
            <person name="Zhou S."/>
            <person name="Mudge J."/>
            <person name="Bharti A.K."/>
            <person name="Murray J.D."/>
            <person name="Naoumkina M.A."/>
            <person name="Rosen B."/>
            <person name="Silverstein K.A."/>
            <person name="Tang H."/>
            <person name="Rombauts S."/>
            <person name="Zhao P.X."/>
            <person name="Zhou P."/>
            <person name="Barbe V."/>
            <person name="Bardou P."/>
            <person name="Bechner M."/>
            <person name="Bellec A."/>
            <person name="Berger A."/>
            <person name="Berges H."/>
            <person name="Bidwell S."/>
            <person name="Bisseling T."/>
            <person name="Choisne N."/>
            <person name="Couloux A."/>
            <person name="Denny R."/>
            <person name="Deshpande S."/>
            <person name="Dai X."/>
            <person name="Doyle J.J."/>
            <person name="Dudez A.M."/>
            <person name="Farmer A.D."/>
            <person name="Fouteau S."/>
            <person name="Franken C."/>
            <person name="Gibelin C."/>
            <person name="Gish J."/>
            <person name="Goldstein S."/>
            <person name="Gonzalez A.J."/>
            <person name="Green P.J."/>
            <person name="Hallab A."/>
            <person name="Hartog M."/>
            <person name="Hua A."/>
            <person name="Humphray S.J."/>
            <person name="Jeong D.H."/>
            <person name="Jing Y."/>
            <person name="Jocker A."/>
            <person name="Kenton S.M."/>
            <person name="Kim D.J."/>
            <person name="Klee K."/>
            <person name="Lai H."/>
            <person name="Lang C."/>
            <person name="Lin S."/>
            <person name="Macmil S.L."/>
            <person name="Magdelenat G."/>
            <person name="Matthews L."/>
            <person name="McCorrison J."/>
            <person name="Monaghan E.L."/>
            <person name="Mun J.H."/>
            <person name="Najar F.Z."/>
            <person name="Nicholson C."/>
            <person name="Noirot C."/>
            <person name="O'Bleness M."/>
            <person name="Paule C.R."/>
            <person name="Poulain J."/>
            <person name="Prion F."/>
            <person name="Qin B."/>
            <person name="Qu C."/>
            <person name="Retzel E.F."/>
            <person name="Riddle C."/>
            <person name="Sallet E."/>
            <person name="Samain S."/>
            <person name="Samson N."/>
            <person name="Sanders I."/>
            <person name="Saurat O."/>
            <person name="Scarpelli C."/>
            <person name="Schiex T."/>
            <person name="Segurens B."/>
            <person name="Severin A.J."/>
            <person name="Sherrier D.J."/>
            <person name="Shi R."/>
            <person name="Sims S."/>
            <person name="Singer S.R."/>
            <person name="Sinharoy S."/>
            <person name="Sterck L."/>
            <person name="Viollet A."/>
            <person name="Wang B.B."/>
            <person name="Wang K."/>
            <person name="Wang M."/>
            <person name="Wang X."/>
            <person name="Warfsmann J."/>
            <person name="Weissenbach J."/>
            <person name="White D.D."/>
            <person name="White J.D."/>
            <person name="Wiley G.B."/>
            <person name="Wincker P."/>
            <person name="Xing Y."/>
            <person name="Yang L."/>
            <person name="Yao Z."/>
            <person name="Ying F."/>
            <person name="Zhai J."/>
            <person name="Zhou L."/>
            <person name="Zuber A."/>
            <person name="Denarie J."/>
            <person name="Dixon R.A."/>
            <person name="May G.D."/>
            <person name="Schwartz D.C."/>
            <person name="Rogers J."/>
            <person name="Quetier F."/>
            <person name="Town C.D."/>
            <person name="Roe B.A."/>
        </authorList>
    </citation>
    <scope>NUCLEOTIDE SEQUENCE [LARGE SCALE GENOMIC DNA]</scope>
    <source>
        <strain evidence="2">A17</strain>
        <strain evidence="3 4">cv. Jemalong A17</strain>
    </source>
</reference>
<dbReference type="EnsemblPlants" id="KEH22308">
    <property type="protein sequence ID" value="KEH22308"/>
    <property type="gene ID" value="MTR_7g039300"/>
</dbReference>
<reference evidence="3" key="3">
    <citation type="submission" date="2015-04" db="UniProtKB">
        <authorList>
            <consortium name="EnsemblPlants"/>
        </authorList>
    </citation>
    <scope>IDENTIFICATION</scope>
    <source>
        <strain evidence="3">cv. Jemalong A17</strain>
    </source>
</reference>